<protein>
    <submittedName>
        <fullName evidence="2">Uncharacterized protein</fullName>
    </submittedName>
</protein>
<dbReference type="RefSeq" id="WP_206713407.1">
    <property type="nucleotide sequence ID" value="NZ_CP071091.1"/>
</dbReference>
<accession>A0ABX7N1S3</accession>
<dbReference type="Proteomes" id="UP000663090">
    <property type="component" value="Chromosome"/>
</dbReference>
<keyword evidence="1" id="KW-0472">Membrane</keyword>
<organism evidence="2 3">
    <name type="scientific">Myxococcus landrumensis</name>
    <dbReference type="NCBI Taxonomy" id="2813577"/>
    <lineage>
        <taxon>Bacteria</taxon>
        <taxon>Pseudomonadati</taxon>
        <taxon>Myxococcota</taxon>
        <taxon>Myxococcia</taxon>
        <taxon>Myxococcales</taxon>
        <taxon>Cystobacterineae</taxon>
        <taxon>Myxococcaceae</taxon>
        <taxon>Myxococcus</taxon>
    </lineage>
</organism>
<evidence type="ECO:0000313" key="2">
    <source>
        <dbReference type="EMBL" id="QSQ11662.1"/>
    </source>
</evidence>
<gene>
    <name evidence="2" type="ORF">JY572_25085</name>
</gene>
<dbReference type="EMBL" id="CP071091">
    <property type="protein sequence ID" value="QSQ11662.1"/>
    <property type="molecule type" value="Genomic_DNA"/>
</dbReference>
<sequence length="122" mass="13324">MNVAVCVGCGETKEGPFEPCDGCGLDPARGGTDRMLQARSVWLSSRFFAEEMLTELGRKIREGEPVGYDTRMLAQLVEELKTQKLPTISRAAPGCAILTWSLLGMMLTLGAAAAFLYLHWGR</sequence>
<keyword evidence="1" id="KW-0812">Transmembrane</keyword>
<keyword evidence="3" id="KW-1185">Reference proteome</keyword>
<keyword evidence="1" id="KW-1133">Transmembrane helix</keyword>
<evidence type="ECO:0000256" key="1">
    <source>
        <dbReference type="SAM" id="Phobius"/>
    </source>
</evidence>
<evidence type="ECO:0000313" key="3">
    <source>
        <dbReference type="Proteomes" id="UP000663090"/>
    </source>
</evidence>
<feature type="transmembrane region" description="Helical" evidence="1">
    <location>
        <begin position="97"/>
        <end position="118"/>
    </location>
</feature>
<proteinExistence type="predicted"/>
<reference evidence="2 3" key="1">
    <citation type="submission" date="2021-02" db="EMBL/GenBank/DDBJ databases">
        <title>De Novo genome assembly of isolated myxobacteria.</title>
        <authorList>
            <person name="Stevens D.C."/>
        </authorList>
    </citation>
    <scope>NUCLEOTIDE SEQUENCE [LARGE SCALE GENOMIC DNA]</scope>
    <source>
        <strain evidence="2 3">SCHIC003</strain>
    </source>
</reference>
<name>A0ABX7N1S3_9BACT</name>